<feature type="transmembrane region" description="Helical" evidence="18">
    <location>
        <begin position="256"/>
        <end position="275"/>
    </location>
</feature>
<evidence type="ECO:0000256" key="4">
    <source>
        <dbReference type="ARBA" id="ARBA00021008"/>
    </source>
</evidence>
<feature type="transmembrane region" description="Helical" evidence="18">
    <location>
        <begin position="33"/>
        <end position="50"/>
    </location>
</feature>
<dbReference type="PANTHER" id="PTHR46552:SF1">
    <property type="entry name" value="NADH-UBIQUINONE OXIDOREDUCTASE CHAIN 2"/>
    <property type="match status" value="1"/>
</dbReference>
<feature type="transmembrane region" description="Helical" evidence="18">
    <location>
        <begin position="225"/>
        <end position="249"/>
    </location>
</feature>
<feature type="transmembrane region" description="Helical" evidence="18">
    <location>
        <begin position="153"/>
        <end position="171"/>
    </location>
</feature>
<geneLocation type="mitochondrion" evidence="19"/>
<keyword evidence="10" id="KW-0249">Electron transport</keyword>
<keyword evidence="8" id="KW-0999">Mitochondrion inner membrane</keyword>
<evidence type="ECO:0000256" key="3">
    <source>
        <dbReference type="ARBA" id="ARBA00012944"/>
    </source>
</evidence>
<evidence type="ECO:0000313" key="19">
    <source>
        <dbReference type="EMBL" id="AQL10421.1"/>
    </source>
</evidence>
<protein>
    <recommendedName>
        <fullName evidence="4">NADH-ubiquinone oxidoreductase chain 2</fullName>
        <ecNumber evidence="3">7.1.1.2</ecNumber>
    </recommendedName>
    <alternativeName>
        <fullName evidence="16">NADH dehydrogenase subunit 2</fullName>
    </alternativeName>
</protein>
<keyword evidence="12" id="KW-0520">NAD</keyword>
<keyword evidence="13" id="KW-0830">Ubiquinone</keyword>
<dbReference type="GO" id="GO:0006120">
    <property type="term" value="P:mitochondrial electron transport, NADH to ubiquinone"/>
    <property type="evidence" value="ECO:0007669"/>
    <property type="project" value="TreeGrafter"/>
</dbReference>
<organism evidence="19">
    <name type="scientific">Cerion uva</name>
    <dbReference type="NCBI Taxonomy" id="1108933"/>
    <lineage>
        <taxon>Eukaryota</taxon>
        <taxon>Metazoa</taxon>
        <taxon>Spiralia</taxon>
        <taxon>Lophotrochozoa</taxon>
        <taxon>Mollusca</taxon>
        <taxon>Gastropoda</taxon>
        <taxon>Heterobranchia</taxon>
        <taxon>Euthyneura</taxon>
        <taxon>Panpulmonata</taxon>
        <taxon>Eupulmonata</taxon>
        <taxon>Stylommatophora</taxon>
        <taxon>Helicina</taxon>
        <taxon>Urocoptoidea</taxon>
        <taxon>Cerionidae</taxon>
        <taxon>Cerion</taxon>
    </lineage>
</organism>
<keyword evidence="15 18" id="KW-0472">Membrane</keyword>
<dbReference type="PANTHER" id="PTHR46552">
    <property type="entry name" value="NADH-UBIQUINONE OXIDOREDUCTASE CHAIN 2"/>
    <property type="match status" value="1"/>
</dbReference>
<dbReference type="RefSeq" id="YP_009351936.1">
    <property type="nucleotide sequence ID" value="NC_034226.1"/>
</dbReference>
<evidence type="ECO:0000256" key="5">
    <source>
        <dbReference type="ARBA" id="ARBA00022448"/>
    </source>
</evidence>
<keyword evidence="14 19" id="KW-0496">Mitochondrion</keyword>
<evidence type="ECO:0000256" key="15">
    <source>
        <dbReference type="ARBA" id="ARBA00023136"/>
    </source>
</evidence>
<accession>A0A343AZV4</accession>
<proteinExistence type="inferred from homology"/>
<feature type="transmembrane region" description="Helical" evidence="18">
    <location>
        <begin position="6"/>
        <end position="26"/>
    </location>
</feature>
<dbReference type="AlphaFoldDB" id="A0A343AZV4"/>
<evidence type="ECO:0000256" key="11">
    <source>
        <dbReference type="ARBA" id="ARBA00022989"/>
    </source>
</evidence>
<evidence type="ECO:0000256" key="9">
    <source>
        <dbReference type="ARBA" id="ARBA00022967"/>
    </source>
</evidence>
<comment type="catalytic activity">
    <reaction evidence="17">
        <text>a ubiquinone + NADH + 5 H(+)(in) = a ubiquinol + NAD(+) + 4 H(+)(out)</text>
        <dbReference type="Rhea" id="RHEA:29091"/>
        <dbReference type="Rhea" id="RHEA-COMP:9565"/>
        <dbReference type="Rhea" id="RHEA-COMP:9566"/>
        <dbReference type="ChEBI" id="CHEBI:15378"/>
        <dbReference type="ChEBI" id="CHEBI:16389"/>
        <dbReference type="ChEBI" id="CHEBI:17976"/>
        <dbReference type="ChEBI" id="CHEBI:57540"/>
        <dbReference type="ChEBI" id="CHEBI:57945"/>
        <dbReference type="EC" id="7.1.1.2"/>
    </reaction>
</comment>
<evidence type="ECO:0000256" key="10">
    <source>
        <dbReference type="ARBA" id="ARBA00022982"/>
    </source>
</evidence>
<keyword evidence="5" id="KW-0813">Transport</keyword>
<comment type="subcellular location">
    <subcellularLocation>
        <location evidence="1">Mitochondrion inner membrane</location>
        <topology evidence="1">Multi-pass membrane protein</topology>
    </subcellularLocation>
</comment>
<feature type="transmembrane region" description="Helical" evidence="18">
    <location>
        <begin position="177"/>
        <end position="193"/>
    </location>
</feature>
<dbReference type="EMBL" id="KY124261">
    <property type="protein sequence ID" value="AQL10421.1"/>
    <property type="molecule type" value="Genomic_DNA"/>
</dbReference>
<evidence type="ECO:0000256" key="12">
    <source>
        <dbReference type="ARBA" id="ARBA00023027"/>
    </source>
</evidence>
<name>A0A343AZV4_9EUPU</name>
<evidence type="ECO:0000256" key="2">
    <source>
        <dbReference type="ARBA" id="ARBA00007012"/>
    </source>
</evidence>
<dbReference type="InterPro" id="IPR050175">
    <property type="entry name" value="Complex_I_Subunit_2"/>
</dbReference>
<dbReference type="GO" id="GO:0005743">
    <property type="term" value="C:mitochondrial inner membrane"/>
    <property type="evidence" value="ECO:0007669"/>
    <property type="project" value="UniProtKB-SubCell"/>
</dbReference>
<dbReference type="GO" id="GO:0008137">
    <property type="term" value="F:NADH dehydrogenase (ubiquinone) activity"/>
    <property type="evidence" value="ECO:0007669"/>
    <property type="project" value="UniProtKB-EC"/>
</dbReference>
<evidence type="ECO:0000256" key="13">
    <source>
        <dbReference type="ARBA" id="ARBA00023075"/>
    </source>
</evidence>
<evidence type="ECO:0000256" key="7">
    <source>
        <dbReference type="ARBA" id="ARBA00022692"/>
    </source>
</evidence>
<feature type="transmembrane region" description="Helical" evidence="18">
    <location>
        <begin position="85"/>
        <end position="108"/>
    </location>
</feature>
<evidence type="ECO:0000256" key="14">
    <source>
        <dbReference type="ARBA" id="ARBA00023128"/>
    </source>
</evidence>
<keyword evidence="9" id="KW-1278">Translocase</keyword>
<evidence type="ECO:0000256" key="17">
    <source>
        <dbReference type="ARBA" id="ARBA00049551"/>
    </source>
</evidence>
<keyword evidence="11 18" id="KW-1133">Transmembrane helix</keyword>
<feature type="transmembrane region" description="Helical" evidence="18">
    <location>
        <begin position="56"/>
        <end position="78"/>
    </location>
</feature>
<evidence type="ECO:0000256" key="18">
    <source>
        <dbReference type="SAM" id="Phobius"/>
    </source>
</evidence>
<keyword evidence="6" id="KW-0679">Respiratory chain</keyword>
<comment type="similarity">
    <text evidence="2">Belongs to the complex I subunit 2 family.</text>
</comment>
<dbReference type="EC" id="7.1.1.2" evidence="3"/>
<evidence type="ECO:0000256" key="1">
    <source>
        <dbReference type="ARBA" id="ARBA00004448"/>
    </source>
</evidence>
<keyword evidence="7 18" id="KW-0812">Transmembrane</keyword>
<feature type="transmembrane region" description="Helical" evidence="18">
    <location>
        <begin position="114"/>
        <end position="133"/>
    </location>
</feature>
<sequence length="318" mass="35690">MMVSVMLLGLTIALIFTSMLMTDIILTWLMMEVSMLLFVCWAGITTYNSLTVEGLMLYFLPQSYAGIFMIVVIFWSIYVGSNMSFFLLIATVMLAMKIGLFPFHFWVFPTTLSLDYYVLLVLMTLMKVIPLALSHEIMFMLSKPNQFPSSMTLWTLMAVSSLMAGTVYGLGATSLRHMLAASSIVHGGWLVTGMMSYSMWWYFLGYSVSMWVLISSVYSQKWASAGFYLLALGGLPPFAMFSLKMYVLVKGVMTNVYVELLAVAVVSAVISLFYYLKFSYPYLLKGWLSSSRPSLLSVVLVNLLSSLSLSLVLILDFL</sequence>
<evidence type="ECO:0000256" key="6">
    <source>
        <dbReference type="ARBA" id="ARBA00022660"/>
    </source>
</evidence>
<dbReference type="GeneID" id="31653240"/>
<reference evidence="19" key="1">
    <citation type="journal article" date="2017" name="Mitochondrial DNA Part B Resour">
        <title>The complete mitochondrial genome of Cerion uva (Linnaeus, 1758) (Gastropoda: Panpulmonata: Stylommatophora: Cerionidae).</title>
        <authorList>
            <person name="Harasewych M.G."/>
            <person name="Gonzalez V.L."/>
            <person name="Windsor A.M."/>
            <person name="Halloran M."/>
        </authorList>
    </citation>
    <scope>NUCLEOTIDE SEQUENCE</scope>
</reference>
<evidence type="ECO:0000256" key="8">
    <source>
        <dbReference type="ARBA" id="ARBA00022792"/>
    </source>
</evidence>
<feature type="transmembrane region" description="Helical" evidence="18">
    <location>
        <begin position="295"/>
        <end position="315"/>
    </location>
</feature>
<evidence type="ECO:0000256" key="16">
    <source>
        <dbReference type="ARBA" id="ARBA00031028"/>
    </source>
</evidence>
<dbReference type="CTD" id="31653240"/>